<proteinExistence type="predicted"/>
<name>A0ACC6P0U1_9BURK</name>
<organism evidence="1 2">
    <name type="scientific">Amphibiibacter pelophylacis</name>
    <dbReference type="NCBI Taxonomy" id="1799477"/>
    <lineage>
        <taxon>Bacteria</taxon>
        <taxon>Pseudomonadati</taxon>
        <taxon>Pseudomonadota</taxon>
        <taxon>Betaproteobacteria</taxon>
        <taxon>Burkholderiales</taxon>
        <taxon>Sphaerotilaceae</taxon>
        <taxon>Amphibiibacter</taxon>
    </lineage>
</organism>
<accession>A0ACC6P0U1</accession>
<sequence length="306" mass="32341">MPSLPRPAAADSRHAIFLVLASVALFAVFDSTVKVLGQIAPMAMVLWVRYAFQVGLTLLTAGPRQRRQLFVTHRPGLQLARGLALLSMSALAFLSLQHMPVGEFTAIVMLTPLLITFLAATLLGETVSRLRWALLGVGLACALLVIRPQGGQASAAVIYPLLLVVAGAAFHVLSSQLSRTENSSTTQLFTGMVGLLVMTAFLPGQWQALDARTWALLGVAGALSSGGHFLLILAYARASAATLTPYLYFQIAFATLAGGLLFGHIPDALALTGIVGIAFCGALGTWITAHESRRAMEALRTALPPD</sequence>
<comment type="caution">
    <text evidence="1">The sequence shown here is derived from an EMBL/GenBank/DDBJ whole genome shotgun (WGS) entry which is preliminary data.</text>
</comment>
<gene>
    <name evidence="1" type="ORF">RV045_05115</name>
</gene>
<dbReference type="Proteomes" id="UP001364695">
    <property type="component" value="Unassembled WGS sequence"/>
</dbReference>
<reference evidence="1" key="1">
    <citation type="submission" date="2023-10" db="EMBL/GenBank/DDBJ databases">
        <title>Amphibacter perezi, gen. nov., sp. nov. a novel taxa of the family Comamonadaceae, class Betaproteobacteria isolated from the skin microbiota of Pelophylax perezi from different populations.</title>
        <authorList>
            <person name="Costa S."/>
            <person name="Proenca D.N."/>
            <person name="Lopes I."/>
            <person name="Morais P.V."/>
        </authorList>
    </citation>
    <scope>NUCLEOTIDE SEQUENCE</scope>
    <source>
        <strain evidence="1">SL12-8</strain>
    </source>
</reference>
<protein>
    <submittedName>
        <fullName evidence="1">DMT family transporter</fullName>
    </submittedName>
</protein>
<keyword evidence="2" id="KW-1185">Reference proteome</keyword>
<dbReference type="EMBL" id="JAWDIE010000006">
    <property type="protein sequence ID" value="MEJ7137813.1"/>
    <property type="molecule type" value="Genomic_DNA"/>
</dbReference>
<evidence type="ECO:0000313" key="2">
    <source>
        <dbReference type="Proteomes" id="UP001364695"/>
    </source>
</evidence>
<evidence type="ECO:0000313" key="1">
    <source>
        <dbReference type="EMBL" id="MEJ7137813.1"/>
    </source>
</evidence>